<comment type="caution">
    <text evidence="3">The sequence shown here is derived from an EMBL/GenBank/DDBJ whole genome shotgun (WGS) entry which is preliminary data.</text>
</comment>
<feature type="domain" description="BTB" evidence="2">
    <location>
        <begin position="15"/>
        <end position="82"/>
    </location>
</feature>
<reference evidence="3 4" key="1">
    <citation type="submission" date="2021-08" db="EMBL/GenBank/DDBJ databases">
        <title>Draft Genome Sequence of Phanerochaete sordida strain YK-624.</title>
        <authorList>
            <person name="Mori T."/>
            <person name="Dohra H."/>
            <person name="Suzuki T."/>
            <person name="Kawagishi H."/>
            <person name="Hirai H."/>
        </authorList>
    </citation>
    <scope>NUCLEOTIDE SEQUENCE [LARGE SCALE GENOMIC DNA]</scope>
    <source>
        <strain evidence="3 4">YK-624</strain>
    </source>
</reference>
<dbReference type="SMART" id="SM00225">
    <property type="entry name" value="BTB"/>
    <property type="match status" value="1"/>
</dbReference>
<keyword evidence="1" id="KW-0472">Membrane</keyword>
<dbReference type="PROSITE" id="PS50097">
    <property type="entry name" value="BTB"/>
    <property type="match status" value="1"/>
</dbReference>
<organism evidence="3 4">
    <name type="scientific">Phanerochaete sordida</name>
    <dbReference type="NCBI Taxonomy" id="48140"/>
    <lineage>
        <taxon>Eukaryota</taxon>
        <taxon>Fungi</taxon>
        <taxon>Dikarya</taxon>
        <taxon>Basidiomycota</taxon>
        <taxon>Agaricomycotina</taxon>
        <taxon>Agaricomycetes</taxon>
        <taxon>Polyporales</taxon>
        <taxon>Phanerochaetaceae</taxon>
        <taxon>Phanerochaete</taxon>
    </lineage>
</organism>
<dbReference type="AlphaFoldDB" id="A0A9P3LCN5"/>
<name>A0A9P3LCN5_9APHY</name>
<sequence length="381" mass="42268">MQAAPPPFVFNIAHADIIIRSSDGKDFPMYRVDLARSSPVFETMFSLPQPDSSDPQSALENGLPVVDLTESADVLQVLLRFYLPRPPPTLNDLAMVVHVLEGARKYELAAAEDASIRMLEAAAEREPLRVYAIACHFGLQPLARRAALACLREPLAQLVDTHVEELQCVSGEEFRRLIKYREDCLRAVAALGCLSPTEDTHFVTATRHNIFTCRCTPGDYVGHTRSMSSSWWNNYRKGLREKLKTCTWEGTVRSQDAMQAFLGSGACQPCCQVALSQVGGAAAYISSEIAKKLAKVELDFEMRSGTLSVLQVTGADTFRRRSTRVIKKFCTYGSLVLLGVLIGVFVHQFLPLISTRHDTPAEPPVQSVETVGRWFARLIHL</sequence>
<keyword evidence="4" id="KW-1185">Reference proteome</keyword>
<accession>A0A9P3LCN5</accession>
<dbReference type="Pfam" id="PF00651">
    <property type="entry name" value="BTB"/>
    <property type="match status" value="1"/>
</dbReference>
<keyword evidence="1" id="KW-0812">Transmembrane</keyword>
<dbReference type="CDD" id="cd18186">
    <property type="entry name" value="BTB_POZ_ZBTB_KLHL-like"/>
    <property type="match status" value="1"/>
</dbReference>
<keyword evidence="1" id="KW-1133">Transmembrane helix</keyword>
<evidence type="ECO:0000259" key="2">
    <source>
        <dbReference type="PROSITE" id="PS50097"/>
    </source>
</evidence>
<gene>
    <name evidence="3" type="ORF">PsYK624_068150</name>
</gene>
<dbReference type="EMBL" id="BPQB01000017">
    <property type="protein sequence ID" value="GJE90671.1"/>
    <property type="molecule type" value="Genomic_DNA"/>
</dbReference>
<dbReference type="InterPro" id="IPR011333">
    <property type="entry name" value="SKP1/BTB/POZ_sf"/>
</dbReference>
<protein>
    <recommendedName>
        <fullName evidence="2">BTB domain-containing protein</fullName>
    </recommendedName>
</protein>
<dbReference type="OrthoDB" id="3357985at2759"/>
<dbReference type="Proteomes" id="UP000703269">
    <property type="component" value="Unassembled WGS sequence"/>
</dbReference>
<dbReference type="Gene3D" id="3.30.710.10">
    <property type="entry name" value="Potassium Channel Kv1.1, Chain A"/>
    <property type="match status" value="1"/>
</dbReference>
<dbReference type="InterPro" id="IPR000210">
    <property type="entry name" value="BTB/POZ_dom"/>
</dbReference>
<proteinExistence type="predicted"/>
<evidence type="ECO:0000256" key="1">
    <source>
        <dbReference type="SAM" id="Phobius"/>
    </source>
</evidence>
<evidence type="ECO:0000313" key="4">
    <source>
        <dbReference type="Proteomes" id="UP000703269"/>
    </source>
</evidence>
<evidence type="ECO:0000313" key="3">
    <source>
        <dbReference type="EMBL" id="GJE90671.1"/>
    </source>
</evidence>
<feature type="transmembrane region" description="Helical" evidence="1">
    <location>
        <begin position="329"/>
        <end position="350"/>
    </location>
</feature>